<dbReference type="CDD" id="cd00609">
    <property type="entry name" value="AAT_like"/>
    <property type="match status" value="1"/>
</dbReference>
<dbReference type="InterPro" id="IPR015424">
    <property type="entry name" value="PyrdxlP-dep_Trfase"/>
</dbReference>
<evidence type="ECO:0000313" key="8">
    <source>
        <dbReference type="EMBL" id="WAL65763.1"/>
    </source>
</evidence>
<dbReference type="InterPro" id="IPR015421">
    <property type="entry name" value="PyrdxlP-dep_Trfase_major"/>
</dbReference>
<dbReference type="GO" id="GO:0008483">
    <property type="term" value="F:transaminase activity"/>
    <property type="evidence" value="ECO:0007669"/>
    <property type="project" value="UniProtKB-KW"/>
</dbReference>
<keyword evidence="9" id="KW-1185">Reference proteome</keyword>
<evidence type="ECO:0000256" key="5">
    <source>
        <dbReference type="ARBA" id="ARBA00022898"/>
    </source>
</evidence>
<dbReference type="EC" id="2.6.1.-" evidence="6"/>
<keyword evidence="5" id="KW-0663">Pyridoxal phosphate</keyword>
<dbReference type="InterPro" id="IPR004839">
    <property type="entry name" value="Aminotransferase_I/II_large"/>
</dbReference>
<dbReference type="PANTHER" id="PTHR46383">
    <property type="entry name" value="ASPARTATE AMINOTRANSFERASE"/>
    <property type="match status" value="1"/>
</dbReference>
<evidence type="ECO:0000256" key="1">
    <source>
        <dbReference type="ARBA" id="ARBA00001933"/>
    </source>
</evidence>
<evidence type="ECO:0000313" key="9">
    <source>
        <dbReference type="Proteomes" id="UP001163203"/>
    </source>
</evidence>
<dbReference type="Gene3D" id="3.40.640.10">
    <property type="entry name" value="Type I PLP-dependent aspartate aminotransferase-like (Major domain)"/>
    <property type="match status" value="1"/>
</dbReference>
<gene>
    <name evidence="8" type="ORF">ORV05_33695</name>
</gene>
<dbReference type="SUPFAM" id="SSF53383">
    <property type="entry name" value="PLP-dependent transferases"/>
    <property type="match status" value="1"/>
</dbReference>
<sequence length="399" mass="42482">MVDTAAFPGPARRAEVAPFHVMEVLSAAQARQRTHGDVISLAAGQPTAGAPRPVLEAAERALREQNLGYTVQLGIPELREAIAGHYDHRYGLDVSPDDVIVTTGSSGGFLLAFLSSFDAGARVAMARPGYPAYRNLLTALGCEVVEFATDESTRFQPTVELLESLGPISGLIVASPTNPAGTVLPPGELAAIASWCSSHGVQLISDEIYHGISYGTELGCAWQSSPESVVLGSFSKYFAMTGWRLGWMLVPRRLHRAVDVLTGNLNICAPALAQHAAVAAFRPESYAELDGHVAHYRSNRDLILDGLRGIGLDHIAPVDGAFYAYVDVSAHTTDSLSWCQRLLAETGVAITPGVDFDPVDGGKFVRFSFAGAGDEIEEAIGRLGRWLERGRSGGTPAFP</sequence>
<dbReference type="EMBL" id="CP113836">
    <property type="protein sequence ID" value="WAL65763.1"/>
    <property type="molecule type" value="Genomic_DNA"/>
</dbReference>
<evidence type="ECO:0000259" key="7">
    <source>
        <dbReference type="Pfam" id="PF00155"/>
    </source>
</evidence>
<keyword evidence="4 6" id="KW-0808">Transferase</keyword>
<evidence type="ECO:0000256" key="4">
    <source>
        <dbReference type="ARBA" id="ARBA00022679"/>
    </source>
</evidence>
<keyword evidence="3 6" id="KW-0032">Aminotransferase</keyword>
<feature type="domain" description="Aminotransferase class I/classII large" evidence="7">
    <location>
        <begin position="37"/>
        <end position="383"/>
    </location>
</feature>
<reference evidence="8" key="1">
    <citation type="submission" date="2022-11" db="EMBL/GenBank/DDBJ databases">
        <authorList>
            <person name="Mo P."/>
        </authorList>
    </citation>
    <scope>NUCLEOTIDE SEQUENCE</scope>
    <source>
        <strain evidence="8">HUAS 11-8</strain>
    </source>
</reference>
<dbReference type="Pfam" id="PF00155">
    <property type="entry name" value="Aminotran_1_2"/>
    <property type="match status" value="1"/>
</dbReference>
<comment type="cofactor">
    <cofactor evidence="1 6">
        <name>pyridoxal 5'-phosphate</name>
        <dbReference type="ChEBI" id="CHEBI:597326"/>
    </cofactor>
</comment>
<dbReference type="InterPro" id="IPR004838">
    <property type="entry name" value="NHTrfase_class1_PyrdxlP-BS"/>
</dbReference>
<dbReference type="RefSeq" id="WP_268755905.1">
    <property type="nucleotide sequence ID" value="NZ_CP113836.1"/>
</dbReference>
<organism evidence="8 9">
    <name type="scientific">Amycolatopsis cynarae</name>
    <dbReference type="NCBI Taxonomy" id="2995223"/>
    <lineage>
        <taxon>Bacteria</taxon>
        <taxon>Bacillati</taxon>
        <taxon>Actinomycetota</taxon>
        <taxon>Actinomycetes</taxon>
        <taxon>Pseudonocardiales</taxon>
        <taxon>Pseudonocardiaceae</taxon>
        <taxon>Amycolatopsis</taxon>
    </lineage>
</organism>
<evidence type="ECO:0000256" key="6">
    <source>
        <dbReference type="RuleBase" id="RU000481"/>
    </source>
</evidence>
<comment type="similarity">
    <text evidence="2 6">Belongs to the class-I pyridoxal-phosphate-dependent aminotransferase family.</text>
</comment>
<evidence type="ECO:0000256" key="2">
    <source>
        <dbReference type="ARBA" id="ARBA00007441"/>
    </source>
</evidence>
<dbReference type="PROSITE" id="PS00105">
    <property type="entry name" value="AA_TRANSFER_CLASS_1"/>
    <property type="match status" value="1"/>
</dbReference>
<dbReference type="Proteomes" id="UP001163203">
    <property type="component" value="Chromosome"/>
</dbReference>
<accession>A0ABY7B251</accession>
<dbReference type="PANTHER" id="PTHR46383:SF2">
    <property type="entry name" value="AMINOTRANSFERASE"/>
    <property type="match status" value="1"/>
</dbReference>
<proteinExistence type="inferred from homology"/>
<dbReference type="InterPro" id="IPR050596">
    <property type="entry name" value="AspAT/PAT-like"/>
</dbReference>
<name>A0ABY7B251_9PSEU</name>
<protein>
    <recommendedName>
        <fullName evidence="6">Aminotransferase</fullName>
        <ecNumber evidence="6">2.6.1.-</ecNumber>
    </recommendedName>
</protein>
<evidence type="ECO:0000256" key="3">
    <source>
        <dbReference type="ARBA" id="ARBA00022576"/>
    </source>
</evidence>